<dbReference type="OrthoDB" id="3041043at2759"/>
<proteinExistence type="predicted"/>
<dbReference type="Proteomes" id="UP000250043">
    <property type="component" value="Unassembled WGS sequence"/>
</dbReference>
<sequence length="240" mass="26954">LARTCRAAHDIVCSYVSHAFSVEALLLRFFPDPLAFRSIQARTGTLISGSAALQFFDRDHYPEADLDLYVYMRARYEVGAFLLAAGYKFEPNSNQNPNFNIAVSDPKLLTRSGGYTMRGVASVLTFRKPSAAPGREDLKVQMIIAARAPMEVVLGFHSTCVMNVIAYDKAYSLYPRATFEDRCSLVCRPEGPQQDVALAKYEARGWKMHSLPFFLRHNHRHAFRLGPRSISDADSWAIPL</sequence>
<dbReference type="EMBL" id="KV722414">
    <property type="protein sequence ID" value="OCH90000.1"/>
    <property type="molecule type" value="Genomic_DNA"/>
</dbReference>
<feature type="non-terminal residue" evidence="1">
    <location>
        <position position="1"/>
    </location>
</feature>
<reference evidence="1 2" key="1">
    <citation type="submission" date="2016-07" db="EMBL/GenBank/DDBJ databases">
        <title>Draft genome of the white-rot fungus Obba rivulosa 3A-2.</title>
        <authorList>
            <consortium name="DOE Joint Genome Institute"/>
            <person name="Miettinen O."/>
            <person name="Riley R."/>
            <person name="Acob R."/>
            <person name="Barry K."/>
            <person name="Cullen D."/>
            <person name="De Vries R."/>
            <person name="Hainaut M."/>
            <person name="Hatakka A."/>
            <person name="Henrissat B."/>
            <person name="Hilden K."/>
            <person name="Kuo R."/>
            <person name="Labutti K."/>
            <person name="Lipzen A."/>
            <person name="Makela M.R."/>
            <person name="Sandor L."/>
            <person name="Spatafora J.W."/>
            <person name="Grigoriev I.V."/>
            <person name="Hibbett D.S."/>
        </authorList>
    </citation>
    <scope>NUCLEOTIDE SEQUENCE [LARGE SCALE GENOMIC DNA]</scope>
    <source>
        <strain evidence="1 2">3A-2</strain>
    </source>
</reference>
<evidence type="ECO:0000313" key="1">
    <source>
        <dbReference type="EMBL" id="OCH90000.1"/>
    </source>
</evidence>
<gene>
    <name evidence="1" type="ORF">OBBRIDRAFT_693748</name>
</gene>
<accession>A0A8E2B2D5</accession>
<dbReference type="AlphaFoldDB" id="A0A8E2B2D5"/>
<keyword evidence="2" id="KW-1185">Reference proteome</keyword>
<name>A0A8E2B2D5_9APHY</name>
<organism evidence="1 2">
    <name type="scientific">Obba rivulosa</name>
    <dbReference type="NCBI Taxonomy" id="1052685"/>
    <lineage>
        <taxon>Eukaryota</taxon>
        <taxon>Fungi</taxon>
        <taxon>Dikarya</taxon>
        <taxon>Basidiomycota</taxon>
        <taxon>Agaricomycotina</taxon>
        <taxon>Agaricomycetes</taxon>
        <taxon>Polyporales</taxon>
        <taxon>Gelatoporiaceae</taxon>
        <taxon>Obba</taxon>
    </lineage>
</organism>
<feature type="non-terminal residue" evidence="1">
    <location>
        <position position="240"/>
    </location>
</feature>
<evidence type="ECO:0000313" key="2">
    <source>
        <dbReference type="Proteomes" id="UP000250043"/>
    </source>
</evidence>
<protein>
    <submittedName>
        <fullName evidence="1">Uncharacterized protein</fullName>
    </submittedName>
</protein>